<dbReference type="WBParaSite" id="PTRK_0000128100.1">
    <property type="protein sequence ID" value="PTRK_0000128100.1"/>
    <property type="gene ID" value="PTRK_0000128100"/>
</dbReference>
<feature type="site" description="Contributes to redox potential value" evidence="3">
    <location>
        <position position="35"/>
    </location>
</feature>
<dbReference type="PRINTS" id="PR00421">
    <property type="entry name" value="THIOREDOXIN"/>
</dbReference>
<dbReference type="InterPro" id="IPR005746">
    <property type="entry name" value="Thioredoxin"/>
</dbReference>
<reference evidence="7" key="1">
    <citation type="submission" date="2017-02" db="UniProtKB">
        <authorList>
            <consortium name="WormBaseParasite"/>
        </authorList>
    </citation>
    <scope>IDENTIFICATION</scope>
</reference>
<sequence>MNLHHLKEKKELDELVEKSKGKLIVIDFFATWCGPCKFAAPQFEKLSKHYTNVVFVKIDVEEADELATFYNIQAMPTFIFLKDGQIIKTMQGFDADELKTTIDNYHKN</sequence>
<dbReference type="InterPro" id="IPR013766">
    <property type="entry name" value="Thioredoxin_domain"/>
</dbReference>
<feature type="active site" description="Nucleophile" evidence="3">
    <location>
        <position position="36"/>
    </location>
</feature>
<feature type="disulfide bond" description="Redox-active" evidence="4">
    <location>
        <begin position="33"/>
        <end position="36"/>
    </location>
</feature>
<dbReference type="SUPFAM" id="SSF52833">
    <property type="entry name" value="Thioredoxin-like"/>
    <property type="match status" value="1"/>
</dbReference>
<dbReference type="NCBIfam" id="TIGR01068">
    <property type="entry name" value="thioredoxin"/>
    <property type="match status" value="1"/>
</dbReference>
<dbReference type="Pfam" id="PF00085">
    <property type="entry name" value="Thioredoxin"/>
    <property type="match status" value="1"/>
</dbReference>
<name>A0A0N4Z2Z9_PARTI</name>
<evidence type="ECO:0000313" key="7">
    <source>
        <dbReference type="WBParaSite" id="PTRK_0000128100.1"/>
    </source>
</evidence>
<dbReference type="Proteomes" id="UP000038045">
    <property type="component" value="Unplaced"/>
</dbReference>
<dbReference type="GO" id="GO:0015035">
    <property type="term" value="F:protein-disulfide reductase activity"/>
    <property type="evidence" value="ECO:0007669"/>
    <property type="project" value="InterPro"/>
</dbReference>
<dbReference type="FunFam" id="3.40.30.10:FF:000245">
    <property type="entry name" value="Thioredoxin"/>
    <property type="match status" value="1"/>
</dbReference>
<dbReference type="InterPro" id="IPR036249">
    <property type="entry name" value="Thioredoxin-like_sf"/>
</dbReference>
<dbReference type="CDD" id="cd02947">
    <property type="entry name" value="TRX_family"/>
    <property type="match status" value="1"/>
</dbReference>
<evidence type="ECO:0000256" key="2">
    <source>
        <dbReference type="PIRNR" id="PIRNR000077"/>
    </source>
</evidence>
<evidence type="ECO:0000313" key="6">
    <source>
        <dbReference type="Proteomes" id="UP000038045"/>
    </source>
</evidence>
<protein>
    <recommendedName>
        <fullName evidence="2">Thioredoxin</fullName>
    </recommendedName>
</protein>
<organism evidence="6 7">
    <name type="scientific">Parastrongyloides trichosuri</name>
    <name type="common">Possum-specific nematode worm</name>
    <dbReference type="NCBI Taxonomy" id="131310"/>
    <lineage>
        <taxon>Eukaryota</taxon>
        <taxon>Metazoa</taxon>
        <taxon>Ecdysozoa</taxon>
        <taxon>Nematoda</taxon>
        <taxon>Chromadorea</taxon>
        <taxon>Rhabditida</taxon>
        <taxon>Tylenchina</taxon>
        <taxon>Panagrolaimomorpha</taxon>
        <taxon>Strongyloidoidea</taxon>
        <taxon>Strongyloididae</taxon>
        <taxon>Parastrongyloides</taxon>
    </lineage>
</organism>
<dbReference type="PANTHER" id="PTHR46115">
    <property type="entry name" value="THIOREDOXIN-LIKE PROTEIN 1"/>
    <property type="match status" value="1"/>
</dbReference>
<keyword evidence="6" id="KW-1185">Reference proteome</keyword>
<proteinExistence type="inferred from homology"/>
<evidence type="ECO:0000259" key="5">
    <source>
        <dbReference type="PROSITE" id="PS51352"/>
    </source>
</evidence>
<feature type="domain" description="Thioredoxin" evidence="5">
    <location>
        <begin position="1"/>
        <end position="107"/>
    </location>
</feature>
<comment type="similarity">
    <text evidence="2">Belongs to the thioredoxin family.</text>
</comment>
<dbReference type="PROSITE" id="PS51352">
    <property type="entry name" value="THIOREDOXIN_2"/>
    <property type="match status" value="1"/>
</dbReference>
<dbReference type="STRING" id="131310.A0A0N4Z2Z9"/>
<dbReference type="AlphaFoldDB" id="A0A0N4Z2Z9"/>
<evidence type="ECO:0000256" key="4">
    <source>
        <dbReference type="PIRSR" id="PIRSR000077-4"/>
    </source>
</evidence>
<evidence type="ECO:0000256" key="1">
    <source>
        <dbReference type="ARBA" id="ARBA00023157"/>
    </source>
</evidence>
<evidence type="ECO:0000256" key="3">
    <source>
        <dbReference type="PIRSR" id="PIRSR000077-1"/>
    </source>
</evidence>
<feature type="site" description="Deprotonates C-terminal active site Cys" evidence="3">
    <location>
        <position position="27"/>
    </location>
</feature>
<dbReference type="PIRSF" id="PIRSF000077">
    <property type="entry name" value="Thioredoxin"/>
    <property type="match status" value="1"/>
</dbReference>
<accession>A0A0N4Z2Z9</accession>
<keyword evidence="4" id="KW-0676">Redox-active center</keyword>
<keyword evidence="1 4" id="KW-1015">Disulfide bond</keyword>
<dbReference type="Gene3D" id="3.40.30.10">
    <property type="entry name" value="Glutaredoxin"/>
    <property type="match status" value="1"/>
</dbReference>
<feature type="active site" description="Nucleophile" evidence="3">
    <location>
        <position position="33"/>
    </location>
</feature>
<feature type="site" description="Contributes to redox potential value" evidence="3">
    <location>
        <position position="34"/>
    </location>
</feature>